<comment type="caution">
    <text evidence="2">The sequence shown here is derived from an EMBL/GenBank/DDBJ whole genome shotgun (WGS) entry which is preliminary data.</text>
</comment>
<keyword evidence="1" id="KW-0812">Transmembrane</keyword>
<dbReference type="InterPro" id="IPR045758">
    <property type="entry name" value="AdeT1/2"/>
</dbReference>
<dbReference type="Proteomes" id="UP001595476">
    <property type="component" value="Unassembled WGS sequence"/>
</dbReference>
<evidence type="ECO:0000313" key="3">
    <source>
        <dbReference type="Proteomes" id="UP001595476"/>
    </source>
</evidence>
<protein>
    <submittedName>
        <fullName evidence="2">Solute-binding protein</fullName>
    </submittedName>
</protein>
<feature type="transmembrane region" description="Helical" evidence="1">
    <location>
        <begin position="6"/>
        <end position="24"/>
    </location>
</feature>
<dbReference type="EMBL" id="JBHRSZ010000009">
    <property type="protein sequence ID" value="MFC3153347.1"/>
    <property type="molecule type" value="Genomic_DNA"/>
</dbReference>
<feature type="transmembrane region" description="Helical" evidence="1">
    <location>
        <begin position="36"/>
        <end position="56"/>
    </location>
</feature>
<dbReference type="Pfam" id="PF19582">
    <property type="entry name" value="AdeT1_2"/>
    <property type="match status" value="1"/>
</dbReference>
<dbReference type="InterPro" id="IPR038404">
    <property type="entry name" value="TRAP_DctP_sf"/>
</dbReference>
<gene>
    <name evidence="2" type="ORF">ACFOEK_20065</name>
</gene>
<keyword evidence="3" id="KW-1185">Reference proteome</keyword>
<dbReference type="RefSeq" id="WP_386723268.1">
    <property type="nucleotide sequence ID" value="NZ_JBHRSZ010000009.1"/>
</dbReference>
<evidence type="ECO:0000313" key="2">
    <source>
        <dbReference type="EMBL" id="MFC3153347.1"/>
    </source>
</evidence>
<keyword evidence="1" id="KW-0472">Membrane</keyword>
<keyword evidence="1" id="KW-1133">Transmembrane helix</keyword>
<accession>A0ABV7HHJ1</accession>
<evidence type="ECO:0000256" key="1">
    <source>
        <dbReference type="SAM" id="Phobius"/>
    </source>
</evidence>
<dbReference type="Gene3D" id="3.40.190.170">
    <property type="entry name" value="Bacterial extracellular solute-binding protein, family 7"/>
    <property type="match status" value="1"/>
</dbReference>
<name>A0ABV7HHJ1_9GAMM</name>
<sequence length="382" mass="43162">MTNQQLFSAGYFFGYFSKCFTGYFRTNSRRNPTGYFRQSWLLATLLISSAALLISFPSSAAIESRAQDQPIQSTNMCLYDLIGQNGPMTSVMKDYQTQALNWGVHIEFKHYASDRLALEDFQSGHCDLVNLPGIRARSFNHFTGTLNAIGAIPDYQHLKLILNTLSSPKAAKFMQQDEYEIAAIVPTGALFGFVIDKELSHPDKLSGKKITVLDNTPETKYLIEQTGLIPVPSTINNAIQKFNNHLVDITGAPAVAFELLEMHRGLEPDGGIINWPLHQSTMQLVIRKSKLPESFGQLSRSYVQQQLEHSFELLNTFEQNIPAKYWIAVNSDIKEKWSEKHRASRLHLRNQGIYHPTALTLFRKVRCKLTPSLTECSANNKE</sequence>
<proteinExistence type="predicted"/>
<reference evidence="3" key="1">
    <citation type="journal article" date="2019" name="Int. J. Syst. Evol. Microbiol.">
        <title>The Global Catalogue of Microorganisms (GCM) 10K type strain sequencing project: providing services to taxonomists for standard genome sequencing and annotation.</title>
        <authorList>
            <consortium name="The Broad Institute Genomics Platform"/>
            <consortium name="The Broad Institute Genome Sequencing Center for Infectious Disease"/>
            <person name="Wu L."/>
            <person name="Ma J."/>
        </authorList>
    </citation>
    <scope>NUCLEOTIDE SEQUENCE [LARGE SCALE GENOMIC DNA]</scope>
    <source>
        <strain evidence="3">KCTC 52438</strain>
    </source>
</reference>
<organism evidence="2 3">
    <name type="scientific">Litoribrevibacter euphylliae</name>
    <dbReference type="NCBI Taxonomy" id="1834034"/>
    <lineage>
        <taxon>Bacteria</taxon>
        <taxon>Pseudomonadati</taxon>
        <taxon>Pseudomonadota</taxon>
        <taxon>Gammaproteobacteria</taxon>
        <taxon>Oceanospirillales</taxon>
        <taxon>Oceanospirillaceae</taxon>
        <taxon>Litoribrevibacter</taxon>
    </lineage>
</organism>